<dbReference type="NCBIfam" id="TIGR01727">
    <property type="entry name" value="oligo_HPY"/>
    <property type="match status" value="1"/>
</dbReference>
<reference evidence="7 8" key="1">
    <citation type="submission" date="2016-10" db="EMBL/GenBank/DDBJ databases">
        <authorList>
            <person name="de Groot N.N."/>
        </authorList>
    </citation>
    <scope>NUCLEOTIDE SEQUENCE [LARGE SCALE GENOMIC DNA]</scope>
    <source>
        <strain evidence="7 8">CGMCC 1.8925</strain>
    </source>
</reference>
<dbReference type="AlphaFoldDB" id="A0A1G5ID12"/>
<dbReference type="InterPro" id="IPR013563">
    <property type="entry name" value="Oligopep_ABC_C"/>
</dbReference>
<feature type="domain" description="ABC transporter" evidence="6">
    <location>
        <begin position="5"/>
        <end position="258"/>
    </location>
</feature>
<evidence type="ECO:0000313" key="8">
    <source>
        <dbReference type="Proteomes" id="UP000199502"/>
    </source>
</evidence>
<accession>A0A1G5ID12</accession>
<dbReference type="GO" id="GO:0016887">
    <property type="term" value="F:ATP hydrolysis activity"/>
    <property type="evidence" value="ECO:0007669"/>
    <property type="project" value="InterPro"/>
</dbReference>
<dbReference type="InterPro" id="IPR017871">
    <property type="entry name" value="ABC_transporter-like_CS"/>
</dbReference>
<comment type="subcellular location">
    <subcellularLocation>
        <location evidence="1">Cell inner membrane</location>
        <topology evidence="1">Peripheral membrane protein</topology>
    </subcellularLocation>
</comment>
<dbReference type="PROSITE" id="PS00211">
    <property type="entry name" value="ABC_TRANSPORTER_1"/>
    <property type="match status" value="1"/>
</dbReference>
<dbReference type="GO" id="GO:0015833">
    <property type="term" value="P:peptide transport"/>
    <property type="evidence" value="ECO:0007669"/>
    <property type="project" value="InterPro"/>
</dbReference>
<evidence type="ECO:0000256" key="2">
    <source>
        <dbReference type="ARBA" id="ARBA00005417"/>
    </source>
</evidence>
<dbReference type="Proteomes" id="UP000199502">
    <property type="component" value="Unassembled WGS sequence"/>
</dbReference>
<evidence type="ECO:0000313" key="7">
    <source>
        <dbReference type="EMBL" id="SCY73268.1"/>
    </source>
</evidence>
<dbReference type="InterPro" id="IPR050319">
    <property type="entry name" value="ABC_transp_ATP-bind"/>
</dbReference>
<organism evidence="7 8">
    <name type="scientific">Paracoccus tibetensis</name>
    <dbReference type="NCBI Taxonomy" id="336292"/>
    <lineage>
        <taxon>Bacteria</taxon>
        <taxon>Pseudomonadati</taxon>
        <taxon>Pseudomonadota</taxon>
        <taxon>Alphaproteobacteria</taxon>
        <taxon>Rhodobacterales</taxon>
        <taxon>Paracoccaceae</taxon>
        <taxon>Paracoccus</taxon>
    </lineage>
</organism>
<keyword evidence="3" id="KW-0813">Transport</keyword>
<dbReference type="EMBL" id="FMVT01000008">
    <property type="protein sequence ID" value="SCY73268.1"/>
    <property type="molecule type" value="Genomic_DNA"/>
</dbReference>
<dbReference type="PANTHER" id="PTHR43776">
    <property type="entry name" value="TRANSPORT ATP-BINDING PROTEIN"/>
    <property type="match status" value="1"/>
</dbReference>
<dbReference type="FunFam" id="3.40.50.300:FF:000016">
    <property type="entry name" value="Oligopeptide ABC transporter ATP-binding component"/>
    <property type="match status" value="1"/>
</dbReference>
<keyword evidence="5 7" id="KW-0067">ATP-binding</keyword>
<proteinExistence type="inferred from homology"/>
<dbReference type="GO" id="GO:0055085">
    <property type="term" value="P:transmembrane transport"/>
    <property type="evidence" value="ECO:0007669"/>
    <property type="project" value="UniProtKB-ARBA"/>
</dbReference>
<evidence type="ECO:0000259" key="6">
    <source>
        <dbReference type="PROSITE" id="PS50893"/>
    </source>
</evidence>
<dbReference type="GO" id="GO:0005524">
    <property type="term" value="F:ATP binding"/>
    <property type="evidence" value="ECO:0007669"/>
    <property type="project" value="UniProtKB-KW"/>
</dbReference>
<dbReference type="PROSITE" id="PS50893">
    <property type="entry name" value="ABC_TRANSPORTER_2"/>
    <property type="match status" value="1"/>
</dbReference>
<dbReference type="OrthoDB" id="9802264at2"/>
<protein>
    <submittedName>
        <fullName evidence="7">Oligopeptide transport system ATP-binding protein</fullName>
    </submittedName>
</protein>
<dbReference type="SUPFAM" id="SSF52540">
    <property type="entry name" value="P-loop containing nucleoside triphosphate hydrolases"/>
    <property type="match status" value="1"/>
</dbReference>
<dbReference type="InterPro" id="IPR003439">
    <property type="entry name" value="ABC_transporter-like_ATP-bd"/>
</dbReference>
<evidence type="ECO:0000256" key="3">
    <source>
        <dbReference type="ARBA" id="ARBA00022448"/>
    </source>
</evidence>
<dbReference type="InterPro" id="IPR003593">
    <property type="entry name" value="AAA+_ATPase"/>
</dbReference>
<dbReference type="STRING" id="336292.SAMN05660710_02560"/>
<evidence type="ECO:0000256" key="1">
    <source>
        <dbReference type="ARBA" id="ARBA00004417"/>
    </source>
</evidence>
<keyword evidence="8" id="KW-1185">Reference proteome</keyword>
<dbReference type="Pfam" id="PF00005">
    <property type="entry name" value="ABC_tran"/>
    <property type="match status" value="1"/>
</dbReference>
<dbReference type="InterPro" id="IPR027417">
    <property type="entry name" value="P-loop_NTPase"/>
</dbReference>
<dbReference type="Pfam" id="PF08352">
    <property type="entry name" value="oligo_HPY"/>
    <property type="match status" value="1"/>
</dbReference>
<evidence type="ECO:0000256" key="5">
    <source>
        <dbReference type="ARBA" id="ARBA00022840"/>
    </source>
</evidence>
<dbReference type="CDD" id="cd03257">
    <property type="entry name" value="ABC_NikE_OppD_transporters"/>
    <property type="match status" value="1"/>
</dbReference>
<dbReference type="PANTHER" id="PTHR43776:SF7">
    <property type="entry name" value="D,D-DIPEPTIDE TRANSPORT ATP-BINDING PROTEIN DDPF-RELATED"/>
    <property type="match status" value="1"/>
</dbReference>
<keyword evidence="4" id="KW-0547">Nucleotide-binding</keyword>
<comment type="similarity">
    <text evidence="2">Belongs to the ABC transporter superfamily.</text>
</comment>
<dbReference type="SMART" id="SM00382">
    <property type="entry name" value="AAA"/>
    <property type="match status" value="1"/>
</dbReference>
<dbReference type="GO" id="GO:0005886">
    <property type="term" value="C:plasma membrane"/>
    <property type="evidence" value="ECO:0007669"/>
    <property type="project" value="UniProtKB-SubCell"/>
</dbReference>
<dbReference type="RefSeq" id="WP_090745053.1">
    <property type="nucleotide sequence ID" value="NZ_FMVT01000008.1"/>
</dbReference>
<name>A0A1G5ID12_9RHOB</name>
<sequence length="340" mass="36747">MSTLLNVTDLRVSFPIRRPGAMPWAKPDQLRAVNGVDFTLRPGETLGVVGESGCGKSTLARALIGLVPATGKAEWIDGKDLLALSPAKMMAYRSDIQMVFQDPLASLNPRMTVGQIIAEPLTTHRPNLSRAEVKDRVKAMMEKVGLLPNQINRYPHEFSGGQCQRIGIARALIVEPRLIICDEPVSALDVSIQAQVINLLIRLQKDLGLSLIFIAHDLSVVKHISDRVMVLYLGKVMEIASSSDLYGNPQHPYTQALLSAVPVPDPTIEAGKTIVPLKGDLPSPMNPPSGCVFRTRCPRAEARCAAEVPALLGGDHGVACHFPGPLTEAEIARARRTEAA</sequence>
<evidence type="ECO:0000256" key="4">
    <source>
        <dbReference type="ARBA" id="ARBA00022741"/>
    </source>
</evidence>
<gene>
    <name evidence="7" type="ORF">SAMN05660710_02560</name>
</gene>
<dbReference type="Gene3D" id="3.40.50.300">
    <property type="entry name" value="P-loop containing nucleotide triphosphate hydrolases"/>
    <property type="match status" value="1"/>
</dbReference>